<evidence type="ECO:0000256" key="3">
    <source>
        <dbReference type="ARBA" id="ARBA00008891"/>
    </source>
</evidence>
<dbReference type="FunFam" id="2.160.20.10:FF:000013">
    <property type="entry name" value="Pectinesterase"/>
    <property type="match status" value="1"/>
</dbReference>
<accession>A0A2Z6NW92</accession>
<feature type="active site" evidence="11">
    <location>
        <position position="177"/>
    </location>
</feature>
<dbReference type="Pfam" id="PF01095">
    <property type="entry name" value="Pectinesterase"/>
    <property type="match status" value="1"/>
</dbReference>
<evidence type="ECO:0000256" key="11">
    <source>
        <dbReference type="PROSITE-ProRule" id="PRU10040"/>
    </source>
</evidence>
<keyword evidence="15" id="KW-1185">Reference proteome</keyword>
<proteinExistence type="inferred from homology"/>
<dbReference type="OrthoDB" id="2019149at2759"/>
<dbReference type="AlphaFoldDB" id="A0A2Z6NW92"/>
<comment type="subcellular location">
    <subcellularLocation>
        <location evidence="1">Secreted</location>
        <location evidence="1">Cell wall</location>
    </subcellularLocation>
</comment>
<comment type="similarity">
    <text evidence="3">Belongs to the pectinesterase family.</text>
</comment>
<name>A0A2Z6NW92_TRISU</name>
<keyword evidence="7 12" id="KW-0063">Aspartyl esterase</keyword>
<reference evidence="15" key="1">
    <citation type="journal article" date="2017" name="Front. Plant Sci.">
        <title>Climate Clever Clovers: New Paradigm to Reduce the Environmental Footprint of Ruminants by Breeding Low Methanogenic Forages Utilizing Haplotype Variation.</title>
        <authorList>
            <person name="Kaur P."/>
            <person name="Appels R."/>
            <person name="Bayer P.E."/>
            <person name="Keeble-Gagnere G."/>
            <person name="Wang J."/>
            <person name="Hirakawa H."/>
            <person name="Shirasawa K."/>
            <person name="Vercoe P."/>
            <person name="Stefanova K."/>
            <person name="Durmic Z."/>
            <person name="Nichols P."/>
            <person name="Revell C."/>
            <person name="Isobe S.N."/>
            <person name="Edwards D."/>
            <person name="Erskine W."/>
        </authorList>
    </citation>
    <scope>NUCLEOTIDE SEQUENCE [LARGE SCALE GENOMIC DNA]</scope>
    <source>
        <strain evidence="15">cv. Daliak</strain>
    </source>
</reference>
<dbReference type="PANTHER" id="PTHR31321">
    <property type="entry name" value="ACYL-COA THIOESTER HYDROLASE YBHC-RELATED"/>
    <property type="match status" value="1"/>
</dbReference>
<evidence type="ECO:0000256" key="8">
    <source>
        <dbReference type="ARBA" id="ARBA00023180"/>
    </source>
</evidence>
<comment type="function">
    <text evidence="10">Acts in the modification of cell walls via demethylesterification of cell wall pectin.</text>
</comment>
<dbReference type="InterPro" id="IPR033131">
    <property type="entry name" value="Pectinesterase_Asp_AS"/>
</dbReference>
<dbReference type="UniPathway" id="UPA00545">
    <property type="reaction ID" value="UER00823"/>
</dbReference>
<keyword evidence="8" id="KW-0325">Glycoprotein</keyword>
<comment type="catalytic activity">
    <reaction evidence="9 12">
        <text>[(1-&gt;4)-alpha-D-galacturonosyl methyl ester](n) + n H2O = [(1-&gt;4)-alpha-D-galacturonosyl](n) + n methanol + n H(+)</text>
        <dbReference type="Rhea" id="RHEA:22380"/>
        <dbReference type="Rhea" id="RHEA-COMP:14570"/>
        <dbReference type="Rhea" id="RHEA-COMP:14573"/>
        <dbReference type="ChEBI" id="CHEBI:15377"/>
        <dbReference type="ChEBI" id="CHEBI:15378"/>
        <dbReference type="ChEBI" id="CHEBI:17790"/>
        <dbReference type="ChEBI" id="CHEBI:140522"/>
        <dbReference type="ChEBI" id="CHEBI:140523"/>
        <dbReference type="EC" id="3.1.1.11"/>
    </reaction>
</comment>
<evidence type="ECO:0000259" key="13">
    <source>
        <dbReference type="Pfam" id="PF01095"/>
    </source>
</evidence>
<dbReference type="PROSITE" id="PS00503">
    <property type="entry name" value="PECTINESTERASE_2"/>
    <property type="match status" value="1"/>
</dbReference>
<evidence type="ECO:0000256" key="9">
    <source>
        <dbReference type="ARBA" id="ARBA00047928"/>
    </source>
</evidence>
<evidence type="ECO:0000256" key="4">
    <source>
        <dbReference type="ARBA" id="ARBA00013229"/>
    </source>
</evidence>
<evidence type="ECO:0000256" key="1">
    <source>
        <dbReference type="ARBA" id="ARBA00004191"/>
    </source>
</evidence>
<sequence length="307" mass="33747">MNLHLDLKLTQAESNKLNISVNPNGSGDFKTITEAINSIPAPNNRRVIVFIATNVYREKIVIPQSLPFVTFLGDATKMPTITGNNKASTIGSDGKKLGTLNSATVAVNADYFMAINVIFQNTASPRIGSNEDQAVALRTSGNKSAFYNCRFHGFQDTLYDHNGLHYFKGCYIQGTVDFIFGHGRSLYEGCTIESIAQNLGFITAQERSSVSMESGFSITNSKVLGSGQVYLGRPWGPYSRVIYSYTNMNNIILPQGWDDTMNAQNSSLTAYYGEYKCSGPGSNLARRPPWANCAICNMDTYLDEEPQ</sequence>
<dbReference type="GO" id="GO:0045490">
    <property type="term" value="P:pectin catabolic process"/>
    <property type="evidence" value="ECO:0007669"/>
    <property type="project" value="UniProtKB-UniRule"/>
</dbReference>
<dbReference type="Proteomes" id="UP000242715">
    <property type="component" value="Unassembled WGS sequence"/>
</dbReference>
<evidence type="ECO:0000313" key="14">
    <source>
        <dbReference type="EMBL" id="GAU41090.1"/>
    </source>
</evidence>
<dbReference type="PANTHER" id="PTHR31321:SF81">
    <property type="entry name" value="PECTINESTERASE"/>
    <property type="match status" value="1"/>
</dbReference>
<evidence type="ECO:0000256" key="5">
    <source>
        <dbReference type="ARBA" id="ARBA00022512"/>
    </source>
</evidence>
<keyword evidence="5" id="KW-0134">Cell wall</keyword>
<dbReference type="GO" id="GO:0042545">
    <property type="term" value="P:cell wall modification"/>
    <property type="evidence" value="ECO:0007669"/>
    <property type="project" value="UniProtKB-UniRule"/>
</dbReference>
<evidence type="ECO:0000256" key="6">
    <source>
        <dbReference type="ARBA" id="ARBA00022801"/>
    </source>
</evidence>
<dbReference type="EMBL" id="DF973844">
    <property type="protein sequence ID" value="GAU41090.1"/>
    <property type="molecule type" value="Genomic_DNA"/>
</dbReference>
<keyword evidence="6 12" id="KW-0378">Hydrolase</keyword>
<dbReference type="EC" id="3.1.1.11" evidence="4 12"/>
<dbReference type="InterPro" id="IPR011050">
    <property type="entry name" value="Pectin_lyase_fold/virulence"/>
</dbReference>
<organism evidence="14 15">
    <name type="scientific">Trifolium subterraneum</name>
    <name type="common">Subterranean clover</name>
    <dbReference type="NCBI Taxonomy" id="3900"/>
    <lineage>
        <taxon>Eukaryota</taxon>
        <taxon>Viridiplantae</taxon>
        <taxon>Streptophyta</taxon>
        <taxon>Embryophyta</taxon>
        <taxon>Tracheophyta</taxon>
        <taxon>Spermatophyta</taxon>
        <taxon>Magnoliopsida</taxon>
        <taxon>eudicotyledons</taxon>
        <taxon>Gunneridae</taxon>
        <taxon>Pentapetalae</taxon>
        <taxon>rosids</taxon>
        <taxon>fabids</taxon>
        <taxon>Fabales</taxon>
        <taxon>Fabaceae</taxon>
        <taxon>Papilionoideae</taxon>
        <taxon>50 kb inversion clade</taxon>
        <taxon>NPAAA clade</taxon>
        <taxon>Hologalegina</taxon>
        <taxon>IRL clade</taxon>
        <taxon>Trifolieae</taxon>
        <taxon>Trifolium</taxon>
    </lineage>
</organism>
<protein>
    <recommendedName>
        <fullName evidence="4 12">Pectinesterase</fullName>
        <ecNumber evidence="4 12">3.1.1.11</ecNumber>
    </recommendedName>
</protein>
<dbReference type="InterPro" id="IPR012334">
    <property type="entry name" value="Pectin_lyas_fold"/>
</dbReference>
<evidence type="ECO:0000256" key="2">
    <source>
        <dbReference type="ARBA" id="ARBA00005184"/>
    </source>
</evidence>
<gene>
    <name evidence="14" type="ORF">TSUD_139930</name>
</gene>
<dbReference type="InterPro" id="IPR000070">
    <property type="entry name" value="Pectinesterase_cat"/>
</dbReference>
<comment type="pathway">
    <text evidence="2 12">Glycan metabolism; pectin degradation; 2-dehydro-3-deoxy-D-gluconate from pectin: step 1/5.</text>
</comment>
<evidence type="ECO:0000256" key="7">
    <source>
        <dbReference type="ARBA" id="ARBA00023085"/>
    </source>
</evidence>
<dbReference type="SUPFAM" id="SSF51126">
    <property type="entry name" value="Pectin lyase-like"/>
    <property type="match status" value="1"/>
</dbReference>
<evidence type="ECO:0000313" key="15">
    <source>
        <dbReference type="Proteomes" id="UP000242715"/>
    </source>
</evidence>
<keyword evidence="5" id="KW-0964">Secreted</keyword>
<dbReference type="Gene3D" id="2.160.20.10">
    <property type="entry name" value="Single-stranded right-handed beta-helix, Pectin lyase-like"/>
    <property type="match status" value="1"/>
</dbReference>
<dbReference type="GO" id="GO:0030599">
    <property type="term" value="F:pectinesterase activity"/>
    <property type="evidence" value="ECO:0007669"/>
    <property type="project" value="UniProtKB-UniRule"/>
</dbReference>
<evidence type="ECO:0000256" key="10">
    <source>
        <dbReference type="ARBA" id="ARBA00057335"/>
    </source>
</evidence>
<feature type="domain" description="Pectinesterase catalytic" evidence="13">
    <location>
        <begin position="18"/>
        <end position="295"/>
    </location>
</feature>
<evidence type="ECO:0000256" key="12">
    <source>
        <dbReference type="RuleBase" id="RU000589"/>
    </source>
</evidence>